<accession>A0A410PWF4</accession>
<sequence length="790" mass="88698">MDRKRLDRMNLRMKETKPQLDAERARLVTEAYDIYSNYPPVLRRAYAFAYILDHMKPNMQPEELLVGSLTQRVRGISVFPEFGAKWVLDEMDLFPVRGTDPIVVDPEDKKELVAILEKWGENTFDVQSTRVLDDYVLKAQECGVLSVGARTTGMGHISPDYPRILPLGLRGLIDRSKEMIKNTTVHTPEDMKKVDFWNANIISCEAVIRFAHTYARKAAEQAETETDKARKAELLKIADVCSHVPENEPRDFWEALQFVWFLQMTIQIEDNGHSIAIARLDQNLYKYYKKSVLEGDMPAEDAEELLAALYIKCTEVLKVRDSFDSRAFAAYPMWQQMAIGGLKKDGTDATNELTYAVLRAWDLVKTVQPTMALRVNKNTPDDLMKLALSYVQDGYSIPAFYNDDLVTRLIQNKGATVEDSRDWTVHGCVEPYVQGKSDGRPNVGYVNAAKCIELVMNNGWDPVAKCEMGLKTGDPNTFVGIKDFENALHQQIQHFVKIMCESYTKVCAMHAIYVPKGYASALVTDCISRGKSLEEGGALYNSSGVFLVAMANGADCLEAIDYVVFKEKLLNAKAFNEVLLNNYEGNERLRQIILNKVPKYGNDVEEVDAYANRMIRAYNQEMVKYRDSRGGTYENSILSTSFNVLQGKCIGATPDGRLAGEAVSDNASPMVGRDTVSPTATFKSVASIDQTDINNGSLLNMKFSPSVVKGEKGEEILKDCITSYFALDGEHVQINVVDAETLKDAQRNPEEYRNLLVRVAGYSAYFIELDREVQNNIIGRTAHTNVSCCG</sequence>
<dbReference type="Proteomes" id="UP000287601">
    <property type="component" value="Chromosome"/>
</dbReference>
<dbReference type="NCBIfam" id="TIGR01774">
    <property type="entry name" value="PFL2-3"/>
    <property type="match status" value="1"/>
</dbReference>
<dbReference type="PANTHER" id="PTHR43641">
    <property type="entry name" value="FORMATE ACETYLTRANSFERASE 3-RELATED"/>
    <property type="match status" value="1"/>
</dbReference>
<dbReference type="Pfam" id="PF01228">
    <property type="entry name" value="Gly_radical"/>
    <property type="match status" value="1"/>
</dbReference>
<keyword evidence="2" id="KW-0456">Lyase</keyword>
<dbReference type="SUPFAM" id="SSF51998">
    <property type="entry name" value="PFL-like glycyl radical enzymes"/>
    <property type="match status" value="1"/>
</dbReference>
<evidence type="ECO:0000259" key="4">
    <source>
        <dbReference type="PROSITE" id="PS51149"/>
    </source>
</evidence>
<keyword evidence="6" id="KW-0808">Transferase</keyword>
<dbReference type="GO" id="GO:0005829">
    <property type="term" value="C:cytosol"/>
    <property type="evidence" value="ECO:0007669"/>
    <property type="project" value="TreeGrafter"/>
</dbReference>
<dbReference type="EMBL" id="CP035281">
    <property type="protein sequence ID" value="QAT43272.1"/>
    <property type="molecule type" value="Genomic_DNA"/>
</dbReference>
<dbReference type="Pfam" id="PF02901">
    <property type="entry name" value="PFL-like"/>
    <property type="match status" value="1"/>
</dbReference>
<feature type="domain" description="Glycine radical" evidence="4">
    <location>
        <begin position="665"/>
        <end position="786"/>
    </location>
</feature>
<evidence type="ECO:0000256" key="1">
    <source>
        <dbReference type="ARBA" id="ARBA00022818"/>
    </source>
</evidence>
<organism evidence="6 7">
    <name type="scientific">Aminipila luticellarii</name>
    <dbReference type="NCBI Taxonomy" id="2507160"/>
    <lineage>
        <taxon>Bacteria</taxon>
        <taxon>Bacillati</taxon>
        <taxon>Bacillota</taxon>
        <taxon>Clostridia</taxon>
        <taxon>Peptostreptococcales</taxon>
        <taxon>Anaerovoracaceae</taxon>
        <taxon>Aminipila</taxon>
    </lineage>
</organism>
<dbReference type="InterPro" id="IPR010098">
    <property type="entry name" value="PFL2/GDeHydtase_fam"/>
</dbReference>
<reference evidence="6 7" key="1">
    <citation type="submission" date="2019-01" db="EMBL/GenBank/DDBJ databases">
        <title>Draft genomes of a novel of Aminipila strains.</title>
        <authorList>
            <person name="Ma S."/>
        </authorList>
    </citation>
    <scope>NUCLEOTIDE SEQUENCE [LARGE SCALE GENOMIC DNA]</scope>
    <source>
        <strain evidence="7">JN-39</strain>
    </source>
</reference>
<dbReference type="OrthoDB" id="9803969at2"/>
<dbReference type="GO" id="GO:0016829">
    <property type="term" value="F:lyase activity"/>
    <property type="evidence" value="ECO:0007669"/>
    <property type="project" value="UniProtKB-KW"/>
</dbReference>
<evidence type="ECO:0000259" key="5">
    <source>
        <dbReference type="PROSITE" id="PS51554"/>
    </source>
</evidence>
<dbReference type="AlphaFoldDB" id="A0A410PWF4"/>
<evidence type="ECO:0000313" key="6">
    <source>
        <dbReference type="EMBL" id="QAT43272.1"/>
    </source>
</evidence>
<dbReference type="PROSITE" id="PS51149">
    <property type="entry name" value="GLY_RADICAL_2"/>
    <property type="match status" value="1"/>
</dbReference>
<dbReference type="InterPro" id="IPR004184">
    <property type="entry name" value="PFL_dom"/>
</dbReference>
<name>A0A410PWF4_9FIRM</name>
<dbReference type="KEGG" id="amij:EQM06_08600"/>
<dbReference type="RefSeq" id="WP_128745934.1">
    <property type="nucleotide sequence ID" value="NZ_CP035281.1"/>
</dbReference>
<dbReference type="PROSITE" id="PS51554">
    <property type="entry name" value="PFL"/>
    <property type="match status" value="1"/>
</dbReference>
<dbReference type="Gene3D" id="3.20.70.20">
    <property type="match status" value="1"/>
</dbReference>
<dbReference type="PANTHER" id="PTHR43641:SF2">
    <property type="entry name" value="DEHYDRATASE YBIW-RELATED"/>
    <property type="match status" value="1"/>
</dbReference>
<feature type="domain" description="PFL" evidence="5">
    <location>
        <begin position="4"/>
        <end position="658"/>
    </location>
</feature>
<keyword evidence="1 3" id="KW-0556">Organic radical</keyword>
<evidence type="ECO:0000256" key="2">
    <source>
        <dbReference type="ARBA" id="ARBA00023239"/>
    </source>
</evidence>
<feature type="modified residue" description="Glycine radical" evidence="3">
    <location>
        <position position="761"/>
    </location>
</feature>
<evidence type="ECO:0000256" key="3">
    <source>
        <dbReference type="PROSITE-ProRule" id="PRU00493"/>
    </source>
</evidence>
<evidence type="ECO:0000313" key="7">
    <source>
        <dbReference type="Proteomes" id="UP000287601"/>
    </source>
</evidence>
<keyword evidence="7" id="KW-1185">Reference proteome</keyword>
<proteinExistence type="predicted"/>
<dbReference type="GO" id="GO:0016740">
    <property type="term" value="F:transferase activity"/>
    <property type="evidence" value="ECO:0007669"/>
    <property type="project" value="UniProtKB-KW"/>
</dbReference>
<protein>
    <submittedName>
        <fullName evidence="6">Formate C-acetyltransferase/glycerol dehydratase family glycyl radical enzyme</fullName>
    </submittedName>
</protein>
<dbReference type="InterPro" id="IPR051215">
    <property type="entry name" value="GRE"/>
</dbReference>
<gene>
    <name evidence="6" type="ORF">EQM06_08600</name>
</gene>
<dbReference type="InterPro" id="IPR001150">
    <property type="entry name" value="Gly_radical"/>
</dbReference>